<comment type="cofactor">
    <cofactor evidence="3">
        <name>FAD</name>
        <dbReference type="ChEBI" id="CHEBI:57692"/>
    </cofactor>
</comment>
<keyword evidence="13" id="KW-0560">Oxidoreductase</keyword>
<evidence type="ECO:0000256" key="10">
    <source>
        <dbReference type="ARBA" id="ARBA00022630"/>
    </source>
</evidence>
<dbReference type="Pfam" id="PF00175">
    <property type="entry name" value="NAD_binding_1"/>
    <property type="match status" value="1"/>
</dbReference>
<evidence type="ECO:0000256" key="1">
    <source>
        <dbReference type="ARBA" id="ARBA00001924"/>
    </source>
</evidence>
<evidence type="ECO:0000256" key="15">
    <source>
        <dbReference type="ARBA" id="ARBA00049155"/>
    </source>
</evidence>
<dbReference type="InterPro" id="IPR014756">
    <property type="entry name" value="Ig_E-set"/>
</dbReference>
<dbReference type="EMBL" id="JADCUA010000016">
    <property type="protein sequence ID" value="KAH9834133.1"/>
    <property type="molecule type" value="Genomic_DNA"/>
</dbReference>
<evidence type="ECO:0000256" key="6">
    <source>
        <dbReference type="ARBA" id="ARBA00011738"/>
    </source>
</evidence>
<dbReference type="InterPro" id="IPR001433">
    <property type="entry name" value="OxRdtase_FAD/NAD-bd"/>
</dbReference>
<dbReference type="Gene3D" id="3.40.50.80">
    <property type="entry name" value="Nucleotide-binding domain of ferredoxin-NADP reductase (FNR) module"/>
    <property type="match status" value="1"/>
</dbReference>
<evidence type="ECO:0000256" key="14">
    <source>
        <dbReference type="ARBA" id="ARBA00023063"/>
    </source>
</evidence>
<feature type="domain" description="Cytochrome b5 heme-binding" evidence="18">
    <location>
        <begin position="692"/>
        <end position="770"/>
    </location>
</feature>
<evidence type="ECO:0000256" key="11">
    <source>
        <dbReference type="ARBA" id="ARBA00022723"/>
    </source>
</evidence>
<dbReference type="PRINTS" id="PR00371">
    <property type="entry name" value="FPNCR"/>
</dbReference>
<protein>
    <recommendedName>
        <fullName evidence="8">Nitrate reductase [NADPH]</fullName>
        <ecNumber evidence="7">1.7.1.3</ecNumber>
    </recommendedName>
</protein>
<dbReference type="Proteomes" id="UP000814176">
    <property type="component" value="Unassembled WGS sequence"/>
</dbReference>
<sequence>MPDWSKELPQPPWSKSHEVKLQSTHIYEGMCKGDKGTDTVTGHVPLHLVERHGEVGRRAGTYGVHIEEDEQYVELVGEADGDWREALTEGRKVISVRDVKKASKNFKVMHPRAHAFARYVLPVAESVIKEQEWPGKKKPEEKPPSPSGSASSISSGTTPSDSGSGSSSDQSSGTEDKSEKSAAKGHAGKSESKEKDEADDKLHGPKLTDEQQKFLEKLIEEMRTLDSLKNNPGEPKGELKLLDGDALDQLESRLSIDDQMTPDSWIPRSVELIRLTGKHPMNAEVHPLRLFEAGMITPTKLHYVRSHGAVPQLSWETHKLKVYADPPQLISKAKHWTMDELADGDFRVIEIPVTFGCDGNRRKELNMIKRTTGFNFTSAGVSTCLWRGVLMRDVLLASGLQDQPEDERWYLNFEGVDEPSEGPYATSIPLLHAMNPANDVMLVFGQNGRVLHPDHGYPLRTIIPGFVGGRQVKWLKKLWVTKEPNRSYYHIWDNRVVPSFIGSKEHPLATAFFHHEDTACYDQCLQSAICKPAHDERIQLSDKNALEGTYTVEGYAFSNGDRIERVELSLDGGKTWRWCFKHFLKEPLRHGVKFWAWIFWSCEVKLQEMVNAQEIIVRACDSRKNYQPSEISWNLMGMMNNSWYRVRPTIEADTQNSLPTVRFLHPVAPGNGDGGWMKPAEEMKSDDKDKPEKTFSLEEIAKHNNKDDAWIILDNKVYDVTSVLSWHPGGANAILAYAGKATVDVTNEYKGIHDSYANSKKDECLIGALSEEGIKAMEEDAKRAAKELAKVKEERKGLALQPDVFTRAKLVKRKEVSSDTRLYIFELPRKEDGSPGVLGLPVGQHVQIAVHFQDQAVMRSYTPVHPVLPHEEDGTIHLLVKTYMPSEGGPFPPGGTVSNYLDCMDDGEEIDIRGPSGGIKYLGRGKFEIDGEERHFDKVNLVTGGSGLTPHWQLIHAIMSDDSDNTLVSLIDSNRTYDDILMRDELQKYADEKPDKFKLWHVLSSPPKDREWKYSEGRLDQKMMEQHFYPAEDGVVTLLCGPPAMIEKAALPGLQEMGFEDGKTVFGY</sequence>
<comment type="cofactor">
    <cofactor evidence="2">
        <name>heme</name>
        <dbReference type="ChEBI" id="CHEBI:30413"/>
    </cofactor>
</comment>
<evidence type="ECO:0000256" key="4">
    <source>
        <dbReference type="ARBA" id="ARBA00003838"/>
    </source>
</evidence>
<evidence type="ECO:0000256" key="8">
    <source>
        <dbReference type="ARBA" id="ARBA00015499"/>
    </source>
</evidence>
<dbReference type="InterPro" id="IPR017927">
    <property type="entry name" value="FAD-bd_FR_type"/>
</dbReference>
<keyword evidence="16" id="KW-0175">Coiled coil</keyword>
<dbReference type="InterPro" id="IPR036400">
    <property type="entry name" value="Cyt_B5-like_heme/steroid_sf"/>
</dbReference>
<feature type="coiled-coil region" evidence="16">
    <location>
        <begin position="774"/>
        <end position="801"/>
    </location>
</feature>
<dbReference type="InterPro" id="IPR000572">
    <property type="entry name" value="OxRdtase_Mopterin-bd_dom"/>
</dbReference>
<comment type="subunit">
    <text evidence="6">Homodimer.</text>
</comment>
<evidence type="ECO:0000256" key="17">
    <source>
        <dbReference type="SAM" id="MobiDB-lite"/>
    </source>
</evidence>
<evidence type="ECO:0000313" key="21">
    <source>
        <dbReference type="Proteomes" id="UP000814176"/>
    </source>
</evidence>
<dbReference type="SUPFAM" id="SSF55856">
    <property type="entry name" value="Cytochrome b5-like heme/steroid binding domain"/>
    <property type="match status" value="1"/>
</dbReference>
<dbReference type="PROSITE" id="PS50255">
    <property type="entry name" value="CYTOCHROME_B5_2"/>
    <property type="match status" value="1"/>
</dbReference>
<evidence type="ECO:0000313" key="20">
    <source>
        <dbReference type="EMBL" id="KAH9834133.1"/>
    </source>
</evidence>
<evidence type="ECO:0000256" key="9">
    <source>
        <dbReference type="ARBA" id="ARBA00022505"/>
    </source>
</evidence>
<dbReference type="Gene3D" id="2.40.30.10">
    <property type="entry name" value="Translation factors"/>
    <property type="match status" value="1"/>
</dbReference>
<feature type="compositionally biased region" description="Basic and acidic residues" evidence="17">
    <location>
        <begin position="174"/>
        <end position="209"/>
    </location>
</feature>
<dbReference type="RefSeq" id="XP_047776789.1">
    <property type="nucleotide sequence ID" value="XM_047924348.1"/>
</dbReference>
<keyword evidence="12" id="KW-0274">FAD</keyword>
<evidence type="ECO:0000259" key="19">
    <source>
        <dbReference type="PROSITE" id="PS51384"/>
    </source>
</evidence>
<dbReference type="InterPro" id="IPR008333">
    <property type="entry name" value="Cbr1-like_FAD-bd_dom"/>
</dbReference>
<dbReference type="InterPro" id="IPR001199">
    <property type="entry name" value="Cyt_B5-like_heme/steroid-bd"/>
</dbReference>
<evidence type="ECO:0000256" key="5">
    <source>
        <dbReference type="ARBA" id="ARBA00006253"/>
    </source>
</evidence>
<evidence type="ECO:0000259" key="18">
    <source>
        <dbReference type="PROSITE" id="PS50255"/>
    </source>
</evidence>
<name>A0ABQ8K9X8_9APHY</name>
<keyword evidence="14" id="KW-0534">Nitrate assimilation</keyword>
<keyword evidence="21" id="KW-1185">Reference proteome</keyword>
<evidence type="ECO:0000256" key="13">
    <source>
        <dbReference type="ARBA" id="ARBA00023002"/>
    </source>
</evidence>
<dbReference type="InterPro" id="IPR005066">
    <property type="entry name" value="MoCF_OxRdtse_dimer"/>
</dbReference>
<comment type="similarity">
    <text evidence="5">Belongs to the nitrate reductase family.</text>
</comment>
<dbReference type="SUPFAM" id="SSF63380">
    <property type="entry name" value="Riboflavin synthase domain-like"/>
    <property type="match status" value="1"/>
</dbReference>
<dbReference type="PANTHER" id="PTHR19372:SF7">
    <property type="entry name" value="SULFITE OXIDASE, MITOCHONDRIAL"/>
    <property type="match status" value="1"/>
</dbReference>
<dbReference type="InterPro" id="IPR008335">
    <property type="entry name" value="Mopterin_OxRdtase_euk"/>
</dbReference>
<keyword evidence="9" id="KW-0500">Molybdenum</keyword>
<dbReference type="InterPro" id="IPR001709">
    <property type="entry name" value="Flavoprot_Pyr_Nucl_cyt_Rdtase"/>
</dbReference>
<comment type="function">
    <text evidence="4">Nitrate reductase is a key enzyme involved in the first step of nitrate assimilation in plants, fungi and bacteria.</text>
</comment>
<proteinExistence type="inferred from homology"/>
<dbReference type="Gene3D" id="2.60.40.650">
    <property type="match status" value="1"/>
</dbReference>
<dbReference type="EC" id="1.7.1.3" evidence="7"/>
<dbReference type="SMART" id="SM01117">
    <property type="entry name" value="Cyt-b5"/>
    <property type="match status" value="1"/>
</dbReference>
<dbReference type="InterPro" id="IPR036374">
    <property type="entry name" value="OxRdtase_Mopterin-bd_sf"/>
</dbReference>
<dbReference type="PRINTS" id="PR00407">
    <property type="entry name" value="EUMOPTERIN"/>
</dbReference>
<dbReference type="SUPFAM" id="SSF52343">
    <property type="entry name" value="Ferredoxin reductase-like, C-terminal NADP-linked domain"/>
    <property type="match status" value="1"/>
</dbReference>
<comment type="cofactor">
    <cofactor evidence="1">
        <name>Mo-molybdopterin</name>
        <dbReference type="ChEBI" id="CHEBI:71302"/>
    </cofactor>
</comment>
<comment type="catalytic activity">
    <reaction evidence="15">
        <text>nitrite + NADP(+) + H2O = nitrate + NADPH + H(+)</text>
        <dbReference type="Rhea" id="RHEA:19061"/>
        <dbReference type="ChEBI" id="CHEBI:15377"/>
        <dbReference type="ChEBI" id="CHEBI:15378"/>
        <dbReference type="ChEBI" id="CHEBI:16301"/>
        <dbReference type="ChEBI" id="CHEBI:17632"/>
        <dbReference type="ChEBI" id="CHEBI:57783"/>
        <dbReference type="ChEBI" id="CHEBI:58349"/>
        <dbReference type="EC" id="1.7.1.3"/>
    </reaction>
</comment>
<dbReference type="Pfam" id="PF00173">
    <property type="entry name" value="Cyt-b5"/>
    <property type="match status" value="1"/>
</dbReference>
<accession>A0ABQ8K9X8</accession>
<dbReference type="SUPFAM" id="SSF81296">
    <property type="entry name" value="E set domains"/>
    <property type="match status" value="1"/>
</dbReference>
<dbReference type="InterPro" id="IPR039261">
    <property type="entry name" value="FNR_nucleotide-bd"/>
</dbReference>
<dbReference type="Gene3D" id="3.10.120.10">
    <property type="entry name" value="Cytochrome b5-like heme/steroid binding domain"/>
    <property type="match status" value="1"/>
</dbReference>
<evidence type="ECO:0000256" key="7">
    <source>
        <dbReference type="ARBA" id="ARBA00012673"/>
    </source>
</evidence>
<dbReference type="Pfam" id="PF00970">
    <property type="entry name" value="FAD_binding_6"/>
    <property type="match status" value="1"/>
</dbReference>
<reference evidence="20 21" key="1">
    <citation type="journal article" date="2021" name="Environ. Microbiol.">
        <title>Gene family expansions and transcriptome signatures uncover fungal adaptations to wood decay.</title>
        <authorList>
            <person name="Hage H."/>
            <person name="Miyauchi S."/>
            <person name="Viragh M."/>
            <person name="Drula E."/>
            <person name="Min B."/>
            <person name="Chaduli D."/>
            <person name="Navarro D."/>
            <person name="Favel A."/>
            <person name="Norest M."/>
            <person name="Lesage-Meessen L."/>
            <person name="Balint B."/>
            <person name="Merenyi Z."/>
            <person name="de Eugenio L."/>
            <person name="Morin E."/>
            <person name="Martinez A.T."/>
            <person name="Baldrian P."/>
            <person name="Stursova M."/>
            <person name="Martinez M.J."/>
            <person name="Novotny C."/>
            <person name="Magnuson J.K."/>
            <person name="Spatafora J.W."/>
            <person name="Maurice S."/>
            <person name="Pangilinan J."/>
            <person name="Andreopoulos W."/>
            <person name="LaButti K."/>
            <person name="Hundley H."/>
            <person name="Na H."/>
            <person name="Kuo A."/>
            <person name="Barry K."/>
            <person name="Lipzen A."/>
            <person name="Henrissat B."/>
            <person name="Riley R."/>
            <person name="Ahrendt S."/>
            <person name="Nagy L.G."/>
            <person name="Grigoriev I.V."/>
            <person name="Martin F."/>
            <person name="Rosso M.N."/>
        </authorList>
    </citation>
    <scope>NUCLEOTIDE SEQUENCE [LARGE SCALE GENOMIC DNA]</scope>
    <source>
        <strain evidence="20 21">CIRM-BRFM 1785</strain>
    </source>
</reference>
<dbReference type="InterPro" id="IPR017938">
    <property type="entry name" value="Riboflavin_synthase-like_b-brl"/>
</dbReference>
<feature type="compositionally biased region" description="Low complexity" evidence="17">
    <location>
        <begin position="147"/>
        <end position="173"/>
    </location>
</feature>
<dbReference type="Pfam" id="PF03404">
    <property type="entry name" value="Mo-co_dimer"/>
    <property type="match status" value="1"/>
</dbReference>
<organism evidence="20 21">
    <name type="scientific">Rhodofomes roseus</name>
    <dbReference type="NCBI Taxonomy" id="34475"/>
    <lineage>
        <taxon>Eukaryota</taxon>
        <taxon>Fungi</taxon>
        <taxon>Dikarya</taxon>
        <taxon>Basidiomycota</taxon>
        <taxon>Agaricomycotina</taxon>
        <taxon>Agaricomycetes</taxon>
        <taxon>Polyporales</taxon>
        <taxon>Rhodofomes</taxon>
    </lineage>
</organism>
<comment type="caution">
    <text evidence="20">The sequence shown here is derived from an EMBL/GenBank/DDBJ whole genome shotgun (WGS) entry which is preliminary data.</text>
</comment>
<feature type="compositionally biased region" description="Basic and acidic residues" evidence="17">
    <location>
        <begin position="131"/>
        <end position="143"/>
    </location>
</feature>
<dbReference type="SUPFAM" id="SSF56524">
    <property type="entry name" value="Oxidoreductase molybdopterin-binding domain"/>
    <property type="match status" value="1"/>
</dbReference>
<dbReference type="Pfam" id="PF00174">
    <property type="entry name" value="Oxidored_molyb"/>
    <property type="match status" value="1"/>
</dbReference>
<keyword evidence="10" id="KW-0285">Flavoprotein</keyword>
<dbReference type="CDD" id="cd06183">
    <property type="entry name" value="cyt_b5_reduct_like"/>
    <property type="match status" value="1"/>
</dbReference>
<dbReference type="PROSITE" id="PS51384">
    <property type="entry name" value="FAD_FR"/>
    <property type="match status" value="1"/>
</dbReference>
<evidence type="ECO:0000256" key="16">
    <source>
        <dbReference type="SAM" id="Coils"/>
    </source>
</evidence>
<evidence type="ECO:0000256" key="2">
    <source>
        <dbReference type="ARBA" id="ARBA00001971"/>
    </source>
</evidence>
<feature type="region of interest" description="Disordered" evidence="17">
    <location>
        <begin position="131"/>
        <end position="209"/>
    </location>
</feature>
<dbReference type="Gene3D" id="3.90.420.10">
    <property type="entry name" value="Oxidoreductase, molybdopterin-binding domain"/>
    <property type="match status" value="1"/>
</dbReference>
<dbReference type="PRINTS" id="PR00406">
    <property type="entry name" value="CYTB5RDTASE"/>
</dbReference>
<evidence type="ECO:0000256" key="12">
    <source>
        <dbReference type="ARBA" id="ARBA00022827"/>
    </source>
</evidence>
<dbReference type="GeneID" id="72005080"/>
<dbReference type="PANTHER" id="PTHR19372">
    <property type="entry name" value="SULFITE REDUCTASE"/>
    <property type="match status" value="1"/>
</dbReference>
<gene>
    <name evidence="20" type="ORF">C8Q71DRAFT_771312</name>
</gene>
<feature type="domain" description="FAD-binding FR-type" evidence="19">
    <location>
        <begin position="803"/>
        <end position="922"/>
    </location>
</feature>
<keyword evidence="11" id="KW-0479">Metal-binding</keyword>
<evidence type="ECO:0000256" key="3">
    <source>
        <dbReference type="ARBA" id="ARBA00001974"/>
    </source>
</evidence>